<gene>
    <name evidence="1" type="ORF">UFOVP336_18</name>
</gene>
<organism evidence="1">
    <name type="scientific">uncultured Caudovirales phage</name>
    <dbReference type="NCBI Taxonomy" id="2100421"/>
    <lineage>
        <taxon>Viruses</taxon>
        <taxon>Duplodnaviria</taxon>
        <taxon>Heunggongvirae</taxon>
        <taxon>Uroviricota</taxon>
        <taxon>Caudoviricetes</taxon>
        <taxon>Peduoviridae</taxon>
        <taxon>Maltschvirus</taxon>
        <taxon>Maltschvirus maltsch</taxon>
    </lineage>
</organism>
<dbReference type="EMBL" id="LR796359">
    <property type="protein sequence ID" value="CAB4139093.1"/>
    <property type="molecule type" value="Genomic_DNA"/>
</dbReference>
<name>A0A6J5M0Q4_9CAUD</name>
<proteinExistence type="predicted"/>
<protein>
    <submittedName>
        <fullName evidence="1">Uncharacterized protein</fullName>
    </submittedName>
</protein>
<reference evidence="1" key="1">
    <citation type="submission" date="2020-04" db="EMBL/GenBank/DDBJ databases">
        <authorList>
            <person name="Chiriac C."/>
            <person name="Salcher M."/>
            <person name="Ghai R."/>
            <person name="Kavagutti S V."/>
        </authorList>
    </citation>
    <scope>NUCLEOTIDE SEQUENCE</scope>
</reference>
<sequence length="60" mass="6694">MVFNVEASLMSALQAAREAHKGGYVNGMEEVTEHIEEALEALQNVTWGDNMFPEIDEDLL</sequence>
<accession>A0A6J5M0Q4</accession>
<evidence type="ECO:0000313" key="1">
    <source>
        <dbReference type="EMBL" id="CAB4139093.1"/>
    </source>
</evidence>